<organism evidence="2">
    <name type="scientific">marine metagenome</name>
    <dbReference type="NCBI Taxonomy" id="408172"/>
    <lineage>
        <taxon>unclassified sequences</taxon>
        <taxon>metagenomes</taxon>
        <taxon>ecological metagenomes</taxon>
    </lineage>
</organism>
<protein>
    <submittedName>
        <fullName evidence="2">Uncharacterized protein</fullName>
    </submittedName>
</protein>
<name>A0A381YAT5_9ZZZZ</name>
<dbReference type="EMBL" id="UINC01017704">
    <property type="protein sequence ID" value="SVA73711.1"/>
    <property type="molecule type" value="Genomic_DNA"/>
</dbReference>
<reference evidence="2" key="1">
    <citation type="submission" date="2018-05" db="EMBL/GenBank/DDBJ databases">
        <authorList>
            <person name="Lanie J.A."/>
            <person name="Ng W.-L."/>
            <person name="Kazmierczak K.M."/>
            <person name="Andrzejewski T.M."/>
            <person name="Davidsen T.M."/>
            <person name="Wayne K.J."/>
            <person name="Tettelin H."/>
            <person name="Glass J.I."/>
            <person name="Rusch D."/>
            <person name="Podicherti R."/>
            <person name="Tsui H.-C.T."/>
            <person name="Winkler M.E."/>
        </authorList>
    </citation>
    <scope>NUCLEOTIDE SEQUENCE</scope>
</reference>
<feature type="compositionally biased region" description="Polar residues" evidence="1">
    <location>
        <begin position="33"/>
        <end position="45"/>
    </location>
</feature>
<feature type="region of interest" description="Disordered" evidence="1">
    <location>
        <begin position="10"/>
        <end position="53"/>
    </location>
</feature>
<dbReference type="AlphaFoldDB" id="A0A381YAT5"/>
<sequence>MPLSQIIKELNEENAPPDGWRPEDKVTSHKRQATSGKPQAPSFKQQALDKLVL</sequence>
<accession>A0A381YAT5</accession>
<evidence type="ECO:0000256" key="1">
    <source>
        <dbReference type="SAM" id="MobiDB-lite"/>
    </source>
</evidence>
<gene>
    <name evidence="2" type="ORF">METZ01_LOCUS126565</name>
</gene>
<evidence type="ECO:0000313" key="2">
    <source>
        <dbReference type="EMBL" id="SVA73711.1"/>
    </source>
</evidence>
<proteinExistence type="predicted"/>